<protein>
    <submittedName>
        <fullName evidence="1">DSBA-like thioredoxin domain</fullName>
    </submittedName>
</protein>
<name>A0A8S5SF68_9CAUD</name>
<sequence>MLYNQFCDILPLATTCPWCYTMTVDRARAHGKRGGQARERKRHAVTADVALAPRVTGAASPGGGRLQVRALQGGDLIAYPWARCAKSV</sequence>
<evidence type="ECO:0000313" key="1">
    <source>
        <dbReference type="EMBL" id="DAF49279.1"/>
    </source>
</evidence>
<accession>A0A8S5SF68</accession>
<reference evidence="1" key="1">
    <citation type="journal article" date="2021" name="Proc. Natl. Acad. Sci. U.S.A.">
        <title>A Catalog of Tens of Thousands of Viruses from Human Metagenomes Reveals Hidden Associations with Chronic Diseases.</title>
        <authorList>
            <person name="Tisza M.J."/>
            <person name="Buck C.B."/>
        </authorList>
    </citation>
    <scope>NUCLEOTIDE SEQUENCE</scope>
    <source>
        <strain evidence="1">CtrNG92</strain>
    </source>
</reference>
<organism evidence="1">
    <name type="scientific">Caudovirales sp. ctrNG92</name>
    <dbReference type="NCBI Taxonomy" id="2827638"/>
    <lineage>
        <taxon>Viruses</taxon>
        <taxon>Duplodnaviria</taxon>
        <taxon>Heunggongvirae</taxon>
        <taxon>Uroviricota</taxon>
        <taxon>Caudoviricetes</taxon>
    </lineage>
</organism>
<proteinExistence type="predicted"/>
<dbReference type="EMBL" id="BK032578">
    <property type="protein sequence ID" value="DAF49279.1"/>
    <property type="molecule type" value="Genomic_DNA"/>
</dbReference>